<dbReference type="InterPro" id="IPR036695">
    <property type="entry name" value="Arg-tRNA-synth_N_sf"/>
</dbReference>
<dbReference type="InterPro" id="IPR005148">
    <property type="entry name" value="Arg-tRNA-synth_N"/>
</dbReference>
<dbReference type="GO" id="GO:0005737">
    <property type="term" value="C:cytoplasm"/>
    <property type="evidence" value="ECO:0007669"/>
    <property type="project" value="UniProtKB-UniRule"/>
</dbReference>
<dbReference type="InterPro" id="IPR001278">
    <property type="entry name" value="Arg-tRNA-ligase"/>
</dbReference>
<comment type="similarity">
    <text evidence="1 10">Belongs to the class-I aminoacyl-tRNA synthetase family.</text>
</comment>
<keyword evidence="5 10" id="KW-0067">ATP-binding</keyword>
<accession>A0A0P6Y8H7</accession>
<dbReference type="InterPro" id="IPR014729">
    <property type="entry name" value="Rossmann-like_a/b/a_fold"/>
</dbReference>
<gene>
    <name evidence="13" type="ORF">SE18_16710</name>
</gene>
<evidence type="ECO:0000256" key="6">
    <source>
        <dbReference type="ARBA" id="ARBA00022917"/>
    </source>
</evidence>
<feature type="domain" description="DALR anticodon binding" evidence="11">
    <location>
        <begin position="461"/>
        <end position="576"/>
    </location>
</feature>
<dbReference type="InterPro" id="IPR035684">
    <property type="entry name" value="ArgRS_core"/>
</dbReference>
<dbReference type="OrthoDB" id="9805987at2"/>
<dbReference type="SUPFAM" id="SSF52374">
    <property type="entry name" value="Nucleotidylyl transferase"/>
    <property type="match status" value="1"/>
</dbReference>
<dbReference type="PANTHER" id="PTHR11956">
    <property type="entry name" value="ARGINYL-TRNA SYNTHETASE"/>
    <property type="match status" value="1"/>
</dbReference>
<dbReference type="NCBIfam" id="TIGR00456">
    <property type="entry name" value="argS"/>
    <property type="match status" value="1"/>
</dbReference>
<organism evidence="13 14">
    <name type="scientific">Herpetosiphon geysericola</name>
    <dbReference type="NCBI Taxonomy" id="70996"/>
    <lineage>
        <taxon>Bacteria</taxon>
        <taxon>Bacillati</taxon>
        <taxon>Chloroflexota</taxon>
        <taxon>Chloroflexia</taxon>
        <taxon>Herpetosiphonales</taxon>
        <taxon>Herpetosiphonaceae</taxon>
        <taxon>Herpetosiphon</taxon>
    </lineage>
</organism>
<dbReference type="GO" id="GO:0004814">
    <property type="term" value="F:arginine-tRNA ligase activity"/>
    <property type="evidence" value="ECO:0007669"/>
    <property type="project" value="UniProtKB-UniRule"/>
</dbReference>
<dbReference type="GO" id="GO:0005524">
    <property type="term" value="F:ATP binding"/>
    <property type="evidence" value="ECO:0007669"/>
    <property type="project" value="UniProtKB-KW"/>
</dbReference>
<evidence type="ECO:0000256" key="3">
    <source>
        <dbReference type="ARBA" id="ARBA00022598"/>
    </source>
</evidence>
<dbReference type="InterPro" id="IPR008909">
    <property type="entry name" value="DALR_anticod-bd"/>
</dbReference>
<keyword evidence="4 10" id="KW-0547">Nucleotide-binding</keyword>
<dbReference type="EC" id="6.1.1.19" evidence="2 9"/>
<protein>
    <recommendedName>
        <fullName evidence="2 9">Arginine--tRNA ligase</fullName>
        <ecNumber evidence="2 9">6.1.1.19</ecNumber>
    </recommendedName>
</protein>
<evidence type="ECO:0000256" key="2">
    <source>
        <dbReference type="ARBA" id="ARBA00012837"/>
    </source>
</evidence>
<evidence type="ECO:0000256" key="7">
    <source>
        <dbReference type="ARBA" id="ARBA00023146"/>
    </source>
</evidence>
<dbReference type="PRINTS" id="PR01038">
    <property type="entry name" value="TRNASYNTHARG"/>
</dbReference>
<evidence type="ECO:0000256" key="1">
    <source>
        <dbReference type="ARBA" id="ARBA00005594"/>
    </source>
</evidence>
<dbReference type="PATRIC" id="fig|70996.4.peg.211"/>
<evidence type="ECO:0000259" key="12">
    <source>
        <dbReference type="SMART" id="SM01016"/>
    </source>
</evidence>
<dbReference type="SMART" id="SM01016">
    <property type="entry name" value="Arg_tRNA_synt_N"/>
    <property type="match status" value="1"/>
</dbReference>
<dbReference type="Pfam" id="PF05746">
    <property type="entry name" value="DALR_1"/>
    <property type="match status" value="1"/>
</dbReference>
<keyword evidence="3 10" id="KW-0436">Ligase</keyword>
<dbReference type="Gene3D" id="1.10.730.10">
    <property type="entry name" value="Isoleucyl-tRNA Synthetase, Domain 1"/>
    <property type="match status" value="1"/>
</dbReference>
<keyword evidence="7 10" id="KW-0030">Aminoacyl-tRNA synthetase</keyword>
<dbReference type="Pfam" id="PF00750">
    <property type="entry name" value="tRNA-synt_1d"/>
    <property type="match status" value="1"/>
</dbReference>
<dbReference type="InterPro" id="IPR009080">
    <property type="entry name" value="tRNAsynth_Ia_anticodon-bd"/>
</dbReference>
<sequence>MDTFARFEQAIRDALLDTTLITADLIDLVAPKATGVQADLALPCFRAAKIRGSNPAQFAQTLANALKFSHESLVLKATALGAYVNFSLNPITFAQSVLHDISQGKAGYGRSNRGQQQAVVVDYSSPNIAKRMRVDHVRSTMIGQAIVNIYRSLGYQVIRMNHWGDYDPQLGISLAAMQHFQHRNGNGESMLASLEQQAQQYQADDQVHDLAQAWASKLASGDPQAISLLQQLVDLSLNANQANYRRLGVAFDVQHCESFYAREAQVVIKEALHYQIAQLDSHVAIVKDLLDEQGKALPTLLLNRSDGSTLYITRDIAAIKYREALYQPSKIIYVVKQAQELHFRQAFTISKTLGYTKADLAHVACGMILGPEGRANPHPRFSTTIYLEPLLDEACARAKTLLKQKAIEAKTAFTSEWLNEVAEQVGVGAVIYHNLQHDPAHDVVVDWDRMLAFDGNSAAYIQYMHARCCSILRDFGRLPQNYNGRELTHPAEQALLKELARLPQVIVDAADRYAPSVVADWLYATAKAFAIFYDACPVLKAETLALRAARGQLVAATAQALRNGLGLLSIAAPERM</sequence>
<proteinExistence type="inferred from homology"/>
<evidence type="ECO:0000256" key="10">
    <source>
        <dbReference type="RuleBase" id="RU363038"/>
    </source>
</evidence>
<feature type="domain" description="Arginyl tRNA synthetase N-terminal" evidence="12">
    <location>
        <begin position="5"/>
        <end position="88"/>
    </location>
</feature>
<reference evidence="13 14" key="1">
    <citation type="submission" date="2015-07" db="EMBL/GenBank/DDBJ databases">
        <title>Whole genome sequence of Herpetosiphon geysericola DSM 7119.</title>
        <authorList>
            <person name="Hemp J."/>
            <person name="Ward L.M."/>
            <person name="Pace L.A."/>
            <person name="Fischer W.W."/>
        </authorList>
    </citation>
    <scope>NUCLEOTIDE SEQUENCE [LARGE SCALE GENOMIC DNA]</scope>
    <source>
        <strain evidence="13 14">DSM 7119</strain>
    </source>
</reference>
<dbReference type="SMART" id="SM00836">
    <property type="entry name" value="DALR_1"/>
    <property type="match status" value="1"/>
</dbReference>
<dbReference type="Proteomes" id="UP000050277">
    <property type="component" value="Unassembled WGS sequence"/>
</dbReference>
<dbReference type="AlphaFoldDB" id="A0A0P6Y8H7"/>
<evidence type="ECO:0000256" key="5">
    <source>
        <dbReference type="ARBA" id="ARBA00022840"/>
    </source>
</evidence>
<dbReference type="RefSeq" id="WP_054535598.1">
    <property type="nucleotide sequence ID" value="NZ_LGKP01000025.1"/>
</dbReference>
<comment type="caution">
    <text evidence="13">The sequence shown here is derived from an EMBL/GenBank/DDBJ whole genome shotgun (WGS) entry which is preliminary data.</text>
</comment>
<evidence type="ECO:0000256" key="8">
    <source>
        <dbReference type="ARBA" id="ARBA00049339"/>
    </source>
</evidence>
<comment type="catalytic activity">
    <reaction evidence="8">
        <text>tRNA(Arg) + L-arginine + ATP = L-arginyl-tRNA(Arg) + AMP + diphosphate</text>
        <dbReference type="Rhea" id="RHEA:20301"/>
        <dbReference type="Rhea" id="RHEA-COMP:9658"/>
        <dbReference type="Rhea" id="RHEA-COMP:9673"/>
        <dbReference type="ChEBI" id="CHEBI:30616"/>
        <dbReference type="ChEBI" id="CHEBI:32682"/>
        <dbReference type="ChEBI" id="CHEBI:33019"/>
        <dbReference type="ChEBI" id="CHEBI:78442"/>
        <dbReference type="ChEBI" id="CHEBI:78513"/>
        <dbReference type="ChEBI" id="CHEBI:456215"/>
        <dbReference type="EC" id="6.1.1.19"/>
    </reaction>
</comment>
<dbReference type="Gene3D" id="3.40.50.620">
    <property type="entry name" value="HUPs"/>
    <property type="match status" value="1"/>
</dbReference>
<dbReference type="CDD" id="cd07956">
    <property type="entry name" value="Anticodon_Ia_Arg"/>
    <property type="match status" value="1"/>
</dbReference>
<evidence type="ECO:0000256" key="4">
    <source>
        <dbReference type="ARBA" id="ARBA00022741"/>
    </source>
</evidence>
<dbReference type="Gene3D" id="3.30.1360.70">
    <property type="entry name" value="Arginyl tRNA synthetase N-terminal domain"/>
    <property type="match status" value="1"/>
</dbReference>
<keyword evidence="6 10" id="KW-0648">Protein biosynthesis</keyword>
<evidence type="ECO:0000259" key="11">
    <source>
        <dbReference type="SMART" id="SM00836"/>
    </source>
</evidence>
<dbReference type="SUPFAM" id="SSF55190">
    <property type="entry name" value="Arginyl-tRNA synthetase (ArgRS), N-terminal 'additional' domain"/>
    <property type="match status" value="1"/>
</dbReference>
<dbReference type="GO" id="GO:0006420">
    <property type="term" value="P:arginyl-tRNA aminoacylation"/>
    <property type="evidence" value="ECO:0007669"/>
    <property type="project" value="UniProtKB-UniRule"/>
</dbReference>
<evidence type="ECO:0000313" key="13">
    <source>
        <dbReference type="EMBL" id="KPL85309.1"/>
    </source>
</evidence>
<dbReference type="STRING" id="70996.SE18_16710"/>
<dbReference type="Pfam" id="PF03485">
    <property type="entry name" value="Arg_tRNA_synt_N"/>
    <property type="match status" value="1"/>
</dbReference>
<dbReference type="EMBL" id="LGKP01000025">
    <property type="protein sequence ID" value="KPL85309.1"/>
    <property type="molecule type" value="Genomic_DNA"/>
</dbReference>
<keyword evidence="14" id="KW-1185">Reference proteome</keyword>
<dbReference type="PANTHER" id="PTHR11956:SF5">
    <property type="entry name" value="ARGININE--TRNA LIGASE, CYTOPLASMIC"/>
    <property type="match status" value="1"/>
</dbReference>
<evidence type="ECO:0000256" key="9">
    <source>
        <dbReference type="NCBIfam" id="TIGR00456"/>
    </source>
</evidence>
<dbReference type="SUPFAM" id="SSF47323">
    <property type="entry name" value="Anticodon-binding domain of a subclass of class I aminoacyl-tRNA synthetases"/>
    <property type="match status" value="1"/>
</dbReference>
<evidence type="ECO:0000313" key="14">
    <source>
        <dbReference type="Proteomes" id="UP000050277"/>
    </source>
</evidence>
<name>A0A0P6Y8H7_9CHLR</name>